<feature type="compositionally biased region" description="Basic and acidic residues" evidence="2">
    <location>
        <begin position="204"/>
        <end position="221"/>
    </location>
</feature>
<feature type="compositionally biased region" description="Polar residues" evidence="2">
    <location>
        <begin position="420"/>
        <end position="439"/>
    </location>
</feature>
<accession>X6MHG4</accession>
<evidence type="ECO:0000313" key="3">
    <source>
        <dbReference type="EMBL" id="ETO12500.1"/>
    </source>
</evidence>
<keyword evidence="1" id="KW-0175">Coiled coil</keyword>
<feature type="coiled-coil region" evidence="1">
    <location>
        <begin position="95"/>
        <end position="129"/>
    </location>
</feature>
<organism evidence="3 4">
    <name type="scientific">Reticulomyxa filosa</name>
    <dbReference type="NCBI Taxonomy" id="46433"/>
    <lineage>
        <taxon>Eukaryota</taxon>
        <taxon>Sar</taxon>
        <taxon>Rhizaria</taxon>
        <taxon>Retaria</taxon>
        <taxon>Foraminifera</taxon>
        <taxon>Monothalamids</taxon>
        <taxon>Reticulomyxidae</taxon>
        <taxon>Reticulomyxa</taxon>
    </lineage>
</organism>
<feature type="region of interest" description="Disordered" evidence="2">
    <location>
        <begin position="152"/>
        <end position="224"/>
    </location>
</feature>
<feature type="region of interest" description="Disordered" evidence="2">
    <location>
        <begin position="400"/>
        <end position="503"/>
    </location>
</feature>
<protein>
    <submittedName>
        <fullName evidence="3">Uncharacterized protein</fullName>
    </submittedName>
</protein>
<dbReference type="Proteomes" id="UP000023152">
    <property type="component" value="Unassembled WGS sequence"/>
</dbReference>
<feature type="compositionally biased region" description="Polar residues" evidence="2">
    <location>
        <begin position="1"/>
        <end position="13"/>
    </location>
</feature>
<dbReference type="EMBL" id="ASPP01021354">
    <property type="protein sequence ID" value="ETO12500.1"/>
    <property type="molecule type" value="Genomic_DNA"/>
</dbReference>
<feature type="compositionally biased region" description="Basic and acidic residues" evidence="2">
    <location>
        <begin position="407"/>
        <end position="419"/>
    </location>
</feature>
<sequence>MSSTSNLQASVNGVGTMGRPPQSPLQTNIMSSANSNTRSHSSSSQSSPTHFLSSQVELINFFLRCVYIWMINIPGRKREGGGKCNEGLLVMESSTSKTNEEVARLSQELETARLENAKLQGMLSASQQKQEQLQLLQVLLADKAKVQDHAMGEATKANTSIKERVHVKHEEKEKRQQQRQEEEIEEEEEGDDDDDNDNNEDENNNDKRENANANSRDDNDKQSSTAKLIEMINVMEEEVKILKKELLKKETELKYIQKQAHPPQEANVYAKIEELEKEVDSLRMQVWEERSKNRQVTKEYLDSKYEMEKEREKLKTSNLRMRAKLRTLRDEVQTKTAQIDLLRQRICKQAAYQSSPRLTRTLSKGEVTDPRRSRSKTNKHITSSVSSTFNYKKRFNGYNCHKKKKKLANERQSKIEQARNNRNTFGHTGNENHSPATSCRRTKPSAAIEQKSKSKSKSRQLSESSLNKPPLQSEIEQTFLKKNQSGPLLNTTPKEETETKSEALSVLKTSKEIQSIDARLNALQTFLRAVKSKTSLE</sequence>
<reference evidence="3 4" key="1">
    <citation type="journal article" date="2013" name="Curr. Biol.">
        <title>The Genome of the Foraminiferan Reticulomyxa filosa.</title>
        <authorList>
            <person name="Glockner G."/>
            <person name="Hulsmann N."/>
            <person name="Schleicher M."/>
            <person name="Noegel A.A."/>
            <person name="Eichinger L."/>
            <person name="Gallinger C."/>
            <person name="Pawlowski J."/>
            <person name="Sierra R."/>
            <person name="Euteneuer U."/>
            <person name="Pillet L."/>
            <person name="Moustafa A."/>
            <person name="Platzer M."/>
            <person name="Groth M."/>
            <person name="Szafranski K."/>
            <person name="Schliwa M."/>
        </authorList>
    </citation>
    <scope>NUCLEOTIDE SEQUENCE [LARGE SCALE GENOMIC DNA]</scope>
</reference>
<name>X6MHG4_RETFI</name>
<keyword evidence="4" id="KW-1185">Reference proteome</keyword>
<dbReference type="AlphaFoldDB" id="X6MHG4"/>
<feature type="compositionally biased region" description="Low complexity" evidence="2">
    <location>
        <begin position="31"/>
        <end position="49"/>
    </location>
</feature>
<evidence type="ECO:0000256" key="2">
    <source>
        <dbReference type="SAM" id="MobiDB-lite"/>
    </source>
</evidence>
<feature type="compositionally biased region" description="Acidic residues" evidence="2">
    <location>
        <begin position="182"/>
        <end position="203"/>
    </location>
</feature>
<feature type="compositionally biased region" description="Basic and acidic residues" evidence="2">
    <location>
        <begin position="161"/>
        <end position="181"/>
    </location>
</feature>
<comment type="caution">
    <text evidence="3">The sequence shown here is derived from an EMBL/GenBank/DDBJ whole genome shotgun (WGS) entry which is preliminary data.</text>
</comment>
<evidence type="ECO:0000256" key="1">
    <source>
        <dbReference type="SAM" id="Coils"/>
    </source>
</evidence>
<gene>
    <name evidence="3" type="ORF">RFI_24874</name>
</gene>
<evidence type="ECO:0000313" key="4">
    <source>
        <dbReference type="Proteomes" id="UP000023152"/>
    </source>
</evidence>
<feature type="region of interest" description="Disordered" evidence="2">
    <location>
        <begin position="1"/>
        <end position="49"/>
    </location>
</feature>
<feature type="region of interest" description="Disordered" evidence="2">
    <location>
        <begin position="357"/>
        <end position="385"/>
    </location>
</feature>
<feature type="compositionally biased region" description="Polar residues" evidence="2">
    <location>
        <begin position="474"/>
        <end position="490"/>
    </location>
</feature>
<proteinExistence type="predicted"/>